<keyword evidence="2" id="KW-0614">Plasmid</keyword>
<dbReference type="RefSeq" id="WP_264400288.1">
    <property type="nucleotide sequence ID" value="NZ_CP062152.1"/>
</dbReference>
<feature type="transmembrane region" description="Helical" evidence="1">
    <location>
        <begin position="137"/>
        <end position="159"/>
    </location>
</feature>
<dbReference type="Proteomes" id="UP001163036">
    <property type="component" value="Plasmid pVP-16-VB00198-1"/>
</dbReference>
<protein>
    <submittedName>
        <fullName evidence="2">Uncharacterized protein</fullName>
    </submittedName>
</protein>
<keyword evidence="1" id="KW-0472">Membrane</keyword>
<dbReference type="AlphaFoldDB" id="A0AA46UQN6"/>
<geneLocation type="plasmid" evidence="2 3">
    <name>pVP-16-VB00198-1</name>
</geneLocation>
<keyword evidence="1" id="KW-0812">Transmembrane</keyword>
<accession>A0AA46UQN6</accession>
<reference evidence="2" key="1">
    <citation type="submission" date="2022-05" db="EMBL/GenBank/DDBJ databases">
        <title>Megaplasmid of Vibrio parahaemolyticus.</title>
        <authorList>
            <person name="Strauch E."/>
            <person name="Borowiak M."/>
        </authorList>
    </citation>
    <scope>NUCLEOTIDE SEQUENCE</scope>
    <source>
        <strain evidence="2">16-VB00198</strain>
        <plasmid evidence="2">pVP-16-VB00198-1</plasmid>
    </source>
</reference>
<dbReference type="EMBL" id="CP097357">
    <property type="protein sequence ID" value="UYV30087.1"/>
    <property type="molecule type" value="Genomic_DNA"/>
</dbReference>
<proteinExistence type="predicted"/>
<evidence type="ECO:0000313" key="2">
    <source>
        <dbReference type="EMBL" id="UYV30087.1"/>
    </source>
</evidence>
<gene>
    <name evidence="2" type="ORF">M5598_23655</name>
</gene>
<sequence>MLELFKDGSVIDFSKYRTELVSMELEDYFSNTYANLKDPSTLGAFVSDLVSVSDLCFKFPESVNNAANGLALLSNISLLKDKASSILSDIDRTGSVENLNPDNIRDFLIAGASVVTALSSYSLAYPGVSATVVLGGVTFGSIATVGAAIVSVIGVAAVVTEVMDIDFFNETVIEKAERINVLELESLNQIFILLETFPI</sequence>
<organism evidence="2 3">
    <name type="scientific">Vibrio parahaemolyticus</name>
    <dbReference type="NCBI Taxonomy" id="670"/>
    <lineage>
        <taxon>Bacteria</taxon>
        <taxon>Pseudomonadati</taxon>
        <taxon>Pseudomonadota</taxon>
        <taxon>Gammaproteobacteria</taxon>
        <taxon>Vibrionales</taxon>
        <taxon>Vibrionaceae</taxon>
        <taxon>Vibrio</taxon>
    </lineage>
</organism>
<keyword evidence="1" id="KW-1133">Transmembrane helix</keyword>
<name>A0AA46UQN6_VIBPH</name>
<evidence type="ECO:0000313" key="3">
    <source>
        <dbReference type="Proteomes" id="UP001163036"/>
    </source>
</evidence>
<evidence type="ECO:0000256" key="1">
    <source>
        <dbReference type="SAM" id="Phobius"/>
    </source>
</evidence>